<organism evidence="1 2">
    <name type="scientific">Archangium gephyra</name>
    <dbReference type="NCBI Taxonomy" id="48"/>
    <lineage>
        <taxon>Bacteria</taxon>
        <taxon>Pseudomonadati</taxon>
        <taxon>Myxococcota</taxon>
        <taxon>Myxococcia</taxon>
        <taxon>Myxococcales</taxon>
        <taxon>Cystobacterineae</taxon>
        <taxon>Archangiaceae</taxon>
        <taxon>Archangium</taxon>
    </lineage>
</organism>
<comment type="caution">
    <text evidence="1">The sequence shown here is derived from an EMBL/GenBank/DDBJ whole genome shotgun (WGS) entry which is preliminary data.</text>
</comment>
<accession>A0A2W5VL96</accession>
<dbReference type="EMBL" id="QFQP01000015">
    <property type="protein sequence ID" value="PZR11181.1"/>
    <property type="molecule type" value="Genomic_DNA"/>
</dbReference>
<evidence type="ECO:0000313" key="2">
    <source>
        <dbReference type="Proteomes" id="UP000249061"/>
    </source>
</evidence>
<dbReference type="Proteomes" id="UP000249061">
    <property type="component" value="Unassembled WGS sequence"/>
</dbReference>
<evidence type="ECO:0008006" key="3">
    <source>
        <dbReference type="Google" id="ProtNLM"/>
    </source>
</evidence>
<dbReference type="PROSITE" id="PS51257">
    <property type="entry name" value="PROKAR_LIPOPROTEIN"/>
    <property type="match status" value="1"/>
</dbReference>
<name>A0A2W5VL96_9BACT</name>
<dbReference type="AlphaFoldDB" id="A0A2W5VL96"/>
<sequence>MKKSLVVLAVMLSGCTSIESTRVTSSQLVGNGGDAVAVIQVTTIGWTFFFNTVDIVQSDLDETVNKLLVGEAKALGGNKVDLKTATTTPRHGIFRVPAWLFGWPMTQATGVAVR</sequence>
<proteinExistence type="predicted"/>
<protein>
    <recommendedName>
        <fullName evidence="3">Lipoprotein</fullName>
    </recommendedName>
</protein>
<reference evidence="1 2" key="1">
    <citation type="submission" date="2017-08" db="EMBL/GenBank/DDBJ databases">
        <title>Infants hospitalized years apart are colonized by the same room-sourced microbial strains.</title>
        <authorList>
            <person name="Brooks B."/>
            <person name="Olm M.R."/>
            <person name="Firek B.A."/>
            <person name="Baker R."/>
            <person name="Thomas B.C."/>
            <person name="Morowitz M.J."/>
            <person name="Banfield J.F."/>
        </authorList>
    </citation>
    <scope>NUCLEOTIDE SEQUENCE [LARGE SCALE GENOMIC DNA]</scope>
    <source>
        <strain evidence="1">S2_003_000_R2_14</strain>
    </source>
</reference>
<gene>
    <name evidence="1" type="ORF">DI536_18270</name>
</gene>
<evidence type="ECO:0000313" key="1">
    <source>
        <dbReference type="EMBL" id="PZR11181.1"/>
    </source>
</evidence>